<dbReference type="AlphaFoldDB" id="A0A4D4MXR0"/>
<reference evidence="1 4" key="2">
    <citation type="submission" date="2019-04" db="EMBL/GenBank/DDBJ databases">
        <title>Draft genome sequences of Streptomyces avermitilis NBRC 14893.</title>
        <authorList>
            <person name="Komaki H."/>
            <person name="Tamura T."/>
            <person name="Hosoyama A."/>
        </authorList>
    </citation>
    <scope>NUCLEOTIDE SEQUENCE [LARGE SCALE GENOMIC DNA]</scope>
    <source>
        <strain evidence="1 4">NBRC 14893</strain>
    </source>
</reference>
<evidence type="ECO:0000313" key="4">
    <source>
        <dbReference type="Proteomes" id="UP000302139"/>
    </source>
</evidence>
<protein>
    <submittedName>
        <fullName evidence="2">Uncharacterized protein</fullName>
    </submittedName>
</protein>
<dbReference type="STRING" id="33903.AQJ43_04900"/>
<sequence>MTKARILGSTRSGAAAENLPAARAVAVGRYTYTPAAAYSSPDARGTLHGDGARVELQVTESLLSEFLTLLDAAQEELGRRWSSQGHSGYHTARM</sequence>
<gene>
    <name evidence="1" type="ORF">SAV14893_031310</name>
    <name evidence="2" type="ORF">SAV31267_056040</name>
</gene>
<dbReference type="EMBL" id="BJHY01000001">
    <property type="protein sequence ID" value="GDY76119.1"/>
    <property type="molecule type" value="Genomic_DNA"/>
</dbReference>
<name>A0A4D4MXR0_STRAX</name>
<dbReference type="Proteomes" id="UP000299211">
    <property type="component" value="Unassembled WGS sequence"/>
</dbReference>
<accession>A0A4D4MXR0</accession>
<dbReference type="Proteomes" id="UP000302139">
    <property type="component" value="Unassembled WGS sequence"/>
</dbReference>
<evidence type="ECO:0000313" key="2">
    <source>
        <dbReference type="EMBL" id="GDY76119.1"/>
    </source>
</evidence>
<dbReference type="RefSeq" id="WP_042493289.1">
    <property type="nucleotide sequence ID" value="NZ_BAABTN010000111.1"/>
</dbReference>
<evidence type="ECO:0000313" key="3">
    <source>
        <dbReference type="Proteomes" id="UP000299211"/>
    </source>
</evidence>
<comment type="caution">
    <text evidence="2">The sequence shown here is derived from an EMBL/GenBank/DDBJ whole genome shotgun (WGS) entry which is preliminary data.</text>
</comment>
<evidence type="ECO:0000313" key="1">
    <source>
        <dbReference type="EMBL" id="GDY63738.1"/>
    </source>
</evidence>
<organism evidence="2 3">
    <name type="scientific">Streptomyces avermitilis</name>
    <dbReference type="NCBI Taxonomy" id="33903"/>
    <lineage>
        <taxon>Bacteria</taxon>
        <taxon>Bacillati</taxon>
        <taxon>Actinomycetota</taxon>
        <taxon>Actinomycetes</taxon>
        <taxon>Kitasatosporales</taxon>
        <taxon>Streptomycetaceae</taxon>
        <taxon>Streptomyces</taxon>
    </lineage>
</organism>
<dbReference type="EMBL" id="BJHX01000001">
    <property type="protein sequence ID" value="GDY63738.1"/>
    <property type="molecule type" value="Genomic_DNA"/>
</dbReference>
<reference evidence="2 3" key="1">
    <citation type="submission" date="2019-04" db="EMBL/GenBank/DDBJ databases">
        <title>Draft genome sequences of Streptomyces avermitilis ATCC 31267.</title>
        <authorList>
            <person name="Komaki H."/>
            <person name="Tamura T."/>
            <person name="Hosoyama A."/>
        </authorList>
    </citation>
    <scope>NUCLEOTIDE SEQUENCE [LARGE SCALE GENOMIC DNA]</scope>
    <source>
        <strain evidence="2 3">ATCC 31267</strain>
    </source>
</reference>
<proteinExistence type="predicted"/>